<evidence type="ECO:0000256" key="8">
    <source>
        <dbReference type="ARBA" id="ARBA00023136"/>
    </source>
</evidence>
<dbReference type="Gene3D" id="3.40.50.300">
    <property type="entry name" value="P-loop containing nucleotide triphosphate hydrolases"/>
    <property type="match status" value="1"/>
</dbReference>
<keyword evidence="11" id="KW-1185">Reference proteome</keyword>
<evidence type="ECO:0000256" key="2">
    <source>
        <dbReference type="ARBA" id="ARBA00008124"/>
    </source>
</evidence>
<keyword evidence="7" id="KW-0333">Golgi apparatus</keyword>
<dbReference type="Proteomes" id="UP000515135">
    <property type="component" value="Unplaced"/>
</dbReference>
<evidence type="ECO:0000256" key="6">
    <source>
        <dbReference type="ARBA" id="ARBA00022989"/>
    </source>
</evidence>
<evidence type="ECO:0000313" key="12">
    <source>
        <dbReference type="RefSeq" id="XP_019641740.1"/>
    </source>
</evidence>
<keyword evidence="4" id="KW-0812">Transmembrane</keyword>
<evidence type="ECO:0000313" key="11">
    <source>
        <dbReference type="Proteomes" id="UP000515135"/>
    </source>
</evidence>
<dbReference type="GO" id="GO:0001733">
    <property type="term" value="F:galactosylceramide sulfotransferase activity"/>
    <property type="evidence" value="ECO:0007669"/>
    <property type="project" value="InterPro"/>
</dbReference>
<dbReference type="Pfam" id="PF06990">
    <property type="entry name" value="Gal-3-0_sulfotr"/>
    <property type="match status" value="1"/>
</dbReference>
<reference evidence="12" key="1">
    <citation type="submission" date="2025-08" db="UniProtKB">
        <authorList>
            <consortium name="RefSeq"/>
        </authorList>
    </citation>
    <scope>IDENTIFICATION</scope>
    <source>
        <tissue evidence="12">Gonad</tissue>
    </source>
</reference>
<keyword evidence="9" id="KW-0325">Glycoprotein</keyword>
<accession>A0A6P4ZKL0</accession>
<dbReference type="OrthoDB" id="514299at2759"/>
<dbReference type="InterPro" id="IPR009729">
    <property type="entry name" value="Gal-3-0_sulfotransfrase"/>
</dbReference>
<gene>
    <name evidence="12" type="primary">LOC109483200</name>
</gene>
<dbReference type="GeneID" id="109483200"/>
<evidence type="ECO:0000256" key="9">
    <source>
        <dbReference type="ARBA" id="ARBA00023180"/>
    </source>
</evidence>
<organism evidence="11 12">
    <name type="scientific">Branchiostoma belcheri</name>
    <name type="common">Amphioxus</name>
    <dbReference type="NCBI Taxonomy" id="7741"/>
    <lineage>
        <taxon>Eukaryota</taxon>
        <taxon>Metazoa</taxon>
        <taxon>Chordata</taxon>
        <taxon>Cephalochordata</taxon>
        <taxon>Leptocardii</taxon>
        <taxon>Amphioxiformes</taxon>
        <taxon>Branchiostomatidae</taxon>
        <taxon>Branchiostoma</taxon>
    </lineage>
</organism>
<keyword evidence="6" id="KW-1133">Transmembrane helix</keyword>
<dbReference type="PANTHER" id="PTHR14647">
    <property type="entry name" value="GALACTOSE-3-O-SULFOTRANSFERASE"/>
    <property type="match status" value="1"/>
</dbReference>
<comment type="subcellular location">
    <subcellularLocation>
        <location evidence="1">Golgi apparatus membrane</location>
        <topology evidence="1">Single-pass type II membrane protein</topology>
    </subcellularLocation>
</comment>
<evidence type="ECO:0000256" key="4">
    <source>
        <dbReference type="ARBA" id="ARBA00022692"/>
    </source>
</evidence>
<feature type="region of interest" description="Disordered" evidence="10">
    <location>
        <begin position="41"/>
        <end position="67"/>
    </location>
</feature>
<protein>
    <submittedName>
        <fullName evidence="12">Galactose-3-O-sulfotransferase 2-like</fullName>
    </submittedName>
</protein>
<evidence type="ECO:0000256" key="7">
    <source>
        <dbReference type="ARBA" id="ARBA00023034"/>
    </source>
</evidence>
<proteinExistence type="inferred from homology"/>
<evidence type="ECO:0000256" key="3">
    <source>
        <dbReference type="ARBA" id="ARBA00022679"/>
    </source>
</evidence>
<evidence type="ECO:0000256" key="1">
    <source>
        <dbReference type="ARBA" id="ARBA00004323"/>
    </source>
</evidence>
<sequence length="447" mass="52707">MTPGRWGVFVLVVCLAVCSFLLQFRHTIYSWNLVHARQAENTASTRERGTPRGHVKSRVNSTDPRHAEKQVVGNVKNITMNDPTQLTTATAPRCSAQKSFVFIKVHKAGSHNTACILQRFVWTNNLTIVLPLSPDTSVLRSPDLAYAKPPFYPPYDVMLHHLRYNRPQMSYIMKKNSSFVAILRYPLSHLKSAINYFHLDKRLGLRKENPVKDYLSDPKYFLGSMAYKTRNWQAFMMGVPPWYAGNEKMAQARIQGLGNEFAHVMILEHYDESLLLLKRKLCWELRDILYDKQVRNYRSYSYKNEEIPQNLQENHHRSSNLDYMLYDYFNRTLWREIAERGDDFQNELELFRRVNFEVNIYCNRSVNESDYFVQATTWNEEFTVDETLCSELKRTRVDWDRSFFKRQGKVPQKWTRGTNVSFIKDFVKRAAQRRRRPQMGQAKVLKV</sequence>
<comment type="similarity">
    <text evidence="2">Belongs to the galactose-3-O-sulfotransferase family.</text>
</comment>
<keyword evidence="8" id="KW-0472">Membrane</keyword>
<evidence type="ECO:0000256" key="10">
    <source>
        <dbReference type="SAM" id="MobiDB-lite"/>
    </source>
</evidence>
<evidence type="ECO:0000256" key="5">
    <source>
        <dbReference type="ARBA" id="ARBA00022968"/>
    </source>
</evidence>
<name>A0A6P4ZKL0_BRABE</name>
<dbReference type="AlphaFoldDB" id="A0A6P4ZKL0"/>
<keyword evidence="3" id="KW-0808">Transferase</keyword>
<dbReference type="RefSeq" id="XP_019641740.1">
    <property type="nucleotide sequence ID" value="XM_019786181.1"/>
</dbReference>
<keyword evidence="5" id="KW-0735">Signal-anchor</keyword>
<dbReference type="GO" id="GO:0009247">
    <property type="term" value="P:glycolipid biosynthetic process"/>
    <property type="evidence" value="ECO:0007669"/>
    <property type="project" value="InterPro"/>
</dbReference>
<dbReference type="KEGG" id="bbel:109483200"/>
<dbReference type="GO" id="GO:0000139">
    <property type="term" value="C:Golgi membrane"/>
    <property type="evidence" value="ECO:0007669"/>
    <property type="project" value="UniProtKB-SubCell"/>
</dbReference>
<dbReference type="PANTHER" id="PTHR14647:SF87">
    <property type="entry name" value="PUTATIVE-RELATED"/>
    <property type="match status" value="1"/>
</dbReference>
<dbReference type="InterPro" id="IPR027417">
    <property type="entry name" value="P-loop_NTPase"/>
</dbReference>